<reference evidence="3" key="2">
    <citation type="submission" date="2020-08" db="EMBL/GenBank/DDBJ databases">
        <title>The Agave Microbiome: Exploring the role of microbial communities in plant adaptations to desert environments.</title>
        <authorList>
            <person name="Partida-Martinez L.P."/>
        </authorList>
    </citation>
    <scope>NUCLEOTIDE SEQUENCE [LARGE SCALE GENOMIC DNA]</scope>
    <source>
        <strain evidence="3">AT2.8</strain>
    </source>
</reference>
<comment type="caution">
    <text evidence="2">The sequence shown here is derived from an EMBL/GenBank/DDBJ whole genome shotgun (WGS) entry which is preliminary data.</text>
</comment>
<dbReference type="Proteomes" id="UP000548423">
    <property type="component" value="Unassembled WGS sequence"/>
</dbReference>
<dbReference type="Pfam" id="PF11553">
    <property type="entry name" value="DUF3231"/>
    <property type="match status" value="2"/>
</dbReference>
<accession>A0A852TH71</accession>
<evidence type="ECO:0000313" key="3">
    <source>
        <dbReference type="Proteomes" id="UP000548423"/>
    </source>
</evidence>
<keyword evidence="1" id="KW-0472">Membrane</keyword>
<dbReference type="AlphaFoldDB" id="A0A852TH71"/>
<dbReference type="InterPro" id="IPR021617">
    <property type="entry name" value="DUF3231"/>
</dbReference>
<keyword evidence="1" id="KW-1133">Transmembrane helix</keyword>
<reference evidence="3" key="1">
    <citation type="submission" date="2020-07" db="EMBL/GenBank/DDBJ databases">
        <authorList>
            <person name="Partida-Martinez L."/>
            <person name="Huntemann M."/>
            <person name="Clum A."/>
            <person name="Wang J."/>
            <person name="Palaniappan K."/>
            <person name="Ritter S."/>
            <person name="Chen I.-M."/>
            <person name="Stamatis D."/>
            <person name="Reddy T."/>
            <person name="O'Malley R."/>
            <person name="Daum C."/>
            <person name="Shapiro N."/>
            <person name="Ivanova N."/>
            <person name="Kyrpides N."/>
            <person name="Woyke T."/>
        </authorList>
    </citation>
    <scope>NUCLEOTIDE SEQUENCE [LARGE SCALE GENOMIC DNA]</scope>
    <source>
        <strain evidence="3">AT2.8</strain>
    </source>
</reference>
<dbReference type="EMBL" id="JACCBX010000007">
    <property type="protein sequence ID" value="NYE06937.1"/>
    <property type="molecule type" value="Genomic_DNA"/>
</dbReference>
<feature type="transmembrane region" description="Helical" evidence="1">
    <location>
        <begin position="265"/>
        <end position="286"/>
    </location>
</feature>
<name>A0A852TH71_9BACI</name>
<evidence type="ECO:0008006" key="4">
    <source>
        <dbReference type="Google" id="ProtNLM"/>
    </source>
</evidence>
<organism evidence="2 3">
    <name type="scientific">Neobacillus niacini</name>
    <dbReference type="NCBI Taxonomy" id="86668"/>
    <lineage>
        <taxon>Bacteria</taxon>
        <taxon>Bacillati</taxon>
        <taxon>Bacillota</taxon>
        <taxon>Bacilli</taxon>
        <taxon>Bacillales</taxon>
        <taxon>Bacillaceae</taxon>
        <taxon>Neobacillus</taxon>
    </lineage>
</organism>
<sequence length="331" mass="37494">MNNKVEIVKLTSAEISALWTASVNISVVFCMVTHFIETCKDPEILTLLEESKHLAETHKNQIEQLFIQEKIVIPEGFKVEKHVVPNAVKLFSDLYYIQCILQMSKFGLASHAAGLTVSAREDVRKLFNTLMDDVAQLYHNAVSKMQEKGIYVRMPYMNYPTEIDFVNKEIFLTGWLGRRRPLLGIECTHLLINAIQNEMGMQMCTAFSQVSQDRELREYFLRGKNLCKHILGSIHDVLQESEVPAANSWDYGVTDSTVAPFSEQLMLYVIGVLSNLGMAAYGAGLGTTMRRDISAMYANFITKTGTFGEDGMNLMIERKWLEQPPQFEAAK</sequence>
<proteinExistence type="predicted"/>
<dbReference type="InterPro" id="IPR012347">
    <property type="entry name" value="Ferritin-like"/>
</dbReference>
<keyword evidence="1" id="KW-0812">Transmembrane</keyword>
<dbReference type="Gene3D" id="1.20.1260.10">
    <property type="match status" value="2"/>
</dbReference>
<protein>
    <recommendedName>
        <fullName evidence="4">DUF3231 family protein</fullName>
    </recommendedName>
</protein>
<evidence type="ECO:0000256" key="1">
    <source>
        <dbReference type="SAM" id="Phobius"/>
    </source>
</evidence>
<evidence type="ECO:0000313" key="2">
    <source>
        <dbReference type="EMBL" id="NYE06937.1"/>
    </source>
</evidence>
<gene>
    <name evidence="2" type="ORF">F4694_003717</name>
</gene>